<dbReference type="EMBL" id="FXUI01000013">
    <property type="protein sequence ID" value="SMP79502.1"/>
    <property type="molecule type" value="Genomic_DNA"/>
</dbReference>
<dbReference type="Proteomes" id="UP001157910">
    <property type="component" value="Unassembled WGS sequence"/>
</dbReference>
<keyword evidence="3" id="KW-1185">Reference proteome</keyword>
<evidence type="ECO:0000313" key="2">
    <source>
        <dbReference type="EMBL" id="SMP79502.1"/>
    </source>
</evidence>
<reference evidence="2 3" key="1">
    <citation type="submission" date="2017-05" db="EMBL/GenBank/DDBJ databases">
        <authorList>
            <person name="Varghese N."/>
            <person name="Submissions S."/>
        </authorList>
    </citation>
    <scope>NUCLEOTIDE SEQUENCE [LARGE SCALE GENOMIC DNA]</scope>
    <source>
        <strain evidence="2 3">SM16</strain>
    </source>
</reference>
<name>A0ABY1QW46_9SPHN</name>
<sequence length="29" mass="3241">MHEMPNFPAMSAKNAQTTILQPAPIDDDR</sequence>
<protein>
    <submittedName>
        <fullName evidence="2">Uncharacterized protein</fullName>
    </submittedName>
</protein>
<evidence type="ECO:0000313" key="3">
    <source>
        <dbReference type="Proteomes" id="UP001157910"/>
    </source>
</evidence>
<comment type="caution">
    <text evidence="2">The sequence shown here is derived from an EMBL/GenBank/DDBJ whole genome shotgun (WGS) entry which is preliminary data.</text>
</comment>
<evidence type="ECO:0000256" key="1">
    <source>
        <dbReference type="SAM" id="MobiDB-lite"/>
    </source>
</evidence>
<organism evidence="2 3">
    <name type="scientific">Novosphingobium panipatense</name>
    <dbReference type="NCBI Taxonomy" id="428991"/>
    <lineage>
        <taxon>Bacteria</taxon>
        <taxon>Pseudomonadati</taxon>
        <taxon>Pseudomonadota</taxon>
        <taxon>Alphaproteobacteria</taxon>
        <taxon>Sphingomonadales</taxon>
        <taxon>Sphingomonadaceae</taxon>
        <taxon>Novosphingobium</taxon>
    </lineage>
</organism>
<accession>A0ABY1QW46</accession>
<gene>
    <name evidence="2" type="ORF">SAMN06296065_11327</name>
</gene>
<proteinExistence type="predicted"/>
<feature type="region of interest" description="Disordered" evidence="1">
    <location>
        <begin position="1"/>
        <end position="29"/>
    </location>
</feature>